<comment type="similarity">
    <text evidence="2">Belongs to the binding-protein-dependent transport system permease family. FecCD subfamily.</text>
</comment>
<comment type="subcellular location">
    <subcellularLocation>
        <location evidence="1">Cell membrane</location>
        <topology evidence="1">Multi-pass membrane protein</topology>
    </subcellularLocation>
</comment>
<feature type="transmembrane region" description="Helical" evidence="8">
    <location>
        <begin position="629"/>
        <end position="646"/>
    </location>
</feature>
<feature type="transmembrane region" description="Helical" evidence="8">
    <location>
        <begin position="306"/>
        <end position="323"/>
    </location>
</feature>
<keyword evidence="6 8" id="KW-1133">Transmembrane helix</keyword>
<dbReference type="RefSeq" id="WP_136599761.1">
    <property type="nucleotide sequence ID" value="NZ_STGV01000006.1"/>
</dbReference>
<dbReference type="AlphaFoldDB" id="A0A4S8NVS3"/>
<dbReference type="GO" id="GO:0022857">
    <property type="term" value="F:transmembrane transporter activity"/>
    <property type="evidence" value="ECO:0007669"/>
    <property type="project" value="InterPro"/>
</dbReference>
<comment type="caution">
    <text evidence="9">The sequence shown here is derived from an EMBL/GenBank/DDBJ whole genome shotgun (WGS) entry which is preliminary data.</text>
</comment>
<evidence type="ECO:0000256" key="4">
    <source>
        <dbReference type="ARBA" id="ARBA00022475"/>
    </source>
</evidence>
<dbReference type="CDD" id="cd06550">
    <property type="entry name" value="TM_ABC_iron-siderophores_like"/>
    <property type="match status" value="2"/>
</dbReference>
<dbReference type="Gene3D" id="1.10.3470.10">
    <property type="entry name" value="ABC transporter involved in vitamin B12 uptake, BtuC"/>
    <property type="match status" value="2"/>
</dbReference>
<feature type="transmembrane region" description="Helical" evidence="8">
    <location>
        <begin position="383"/>
        <end position="402"/>
    </location>
</feature>
<dbReference type="SUPFAM" id="SSF81345">
    <property type="entry name" value="ABC transporter involved in vitamin B12 uptake, BtuC"/>
    <property type="match status" value="2"/>
</dbReference>
<evidence type="ECO:0000256" key="1">
    <source>
        <dbReference type="ARBA" id="ARBA00004651"/>
    </source>
</evidence>
<accession>A0A4S8NVS3</accession>
<keyword evidence="3" id="KW-0813">Transport</keyword>
<evidence type="ECO:0000256" key="2">
    <source>
        <dbReference type="ARBA" id="ARBA00007935"/>
    </source>
</evidence>
<evidence type="ECO:0000256" key="6">
    <source>
        <dbReference type="ARBA" id="ARBA00022989"/>
    </source>
</evidence>
<feature type="transmembrane region" description="Helical" evidence="8">
    <location>
        <begin position="470"/>
        <end position="489"/>
    </location>
</feature>
<feature type="transmembrane region" description="Helical" evidence="8">
    <location>
        <begin position="438"/>
        <end position="458"/>
    </location>
</feature>
<evidence type="ECO:0000256" key="3">
    <source>
        <dbReference type="ARBA" id="ARBA00022448"/>
    </source>
</evidence>
<evidence type="ECO:0000313" key="10">
    <source>
        <dbReference type="Proteomes" id="UP000308828"/>
    </source>
</evidence>
<feature type="transmembrane region" description="Helical" evidence="8">
    <location>
        <begin position="112"/>
        <end position="134"/>
    </location>
</feature>
<feature type="transmembrane region" description="Helical" evidence="8">
    <location>
        <begin position="87"/>
        <end position="106"/>
    </location>
</feature>
<sequence>MTLRPSILFILLLLSAFTLTIVGYSSHVPLSRIMVAILNPAADSFGETYLHYALFPRIFVALFAGAALSLSGIVFQQVLKNPLAEPSTLGLLSGAQLAITLAALAAPGMATWSIELAAITGALATLGLVTLLASKGGFSPVTMLLAGMIVSFFAGTASVVLALFNHEYLRSVFIWASGSLVQNDFSNALALAWRLAICIPMLVLLARPLAIAGLDDASGRSLGVPVRTLRLASLFLASVLAAFVVARVGVIAFIGLAAPHLARFAGARTFSERLLWSPLLGGALLLLADGSVLVMAPYIAEVPTGTATAFFGAFLLLLLLKNMPLTALHAEARAPNSSPRHRPHFALVIAIVVMGAIAIFSLGEQLFIDNLPLADLFLGRWPRVLAAASAGAMLALAGTIMQSVTANPLASPEGLGVSSGAALGIVATLLLAGIFSPLALLLGGIGGALATFLVMMTITAKSAHAPGPVLLAGAAIGTFAAALITFVLASGDPRAVYVLAWSMGPTYRATAITGLAGLIVLLVALPLLPLVRRWLQILPLGDQAARELGLAPRRSRTALLSLSAVLTAAATLIVGPLSFVGLIAPHIAAMTTPPKPLNRALCAAAIGAALMTTADWLGRSIHFPYEIPAGVLAAFVGGPYFLWLLYRRHP</sequence>
<dbReference type="GO" id="GO:0005886">
    <property type="term" value="C:plasma membrane"/>
    <property type="evidence" value="ECO:0007669"/>
    <property type="project" value="UniProtKB-SubCell"/>
</dbReference>
<gene>
    <name evidence="9" type="primary">fhuB</name>
    <name evidence="9" type="ORF">FAA97_17035</name>
</gene>
<evidence type="ECO:0000313" key="9">
    <source>
        <dbReference type="EMBL" id="THV20901.1"/>
    </source>
</evidence>
<evidence type="ECO:0000256" key="8">
    <source>
        <dbReference type="SAM" id="Phobius"/>
    </source>
</evidence>
<keyword evidence="4" id="KW-1003">Cell membrane</keyword>
<feature type="transmembrane region" description="Helical" evidence="8">
    <location>
        <begin position="234"/>
        <end position="258"/>
    </location>
</feature>
<protein>
    <submittedName>
        <fullName evidence="9">Fe(3+)-hydroxamate ABC transporter permease FhuB</fullName>
    </submittedName>
</protein>
<dbReference type="NCBIfam" id="NF007866">
    <property type="entry name" value="PRK10577.1-2"/>
    <property type="match status" value="1"/>
</dbReference>
<feature type="transmembrane region" description="Helical" evidence="8">
    <location>
        <begin position="344"/>
        <end position="363"/>
    </location>
</feature>
<dbReference type="GO" id="GO:0033214">
    <property type="term" value="P:siderophore-iron import into cell"/>
    <property type="evidence" value="ECO:0007669"/>
    <property type="project" value="TreeGrafter"/>
</dbReference>
<keyword evidence="5 8" id="KW-0812">Transmembrane</keyword>
<evidence type="ECO:0000256" key="7">
    <source>
        <dbReference type="ARBA" id="ARBA00023136"/>
    </source>
</evidence>
<feature type="transmembrane region" description="Helical" evidence="8">
    <location>
        <begin position="192"/>
        <end position="214"/>
    </location>
</feature>
<dbReference type="PANTHER" id="PTHR30472">
    <property type="entry name" value="FERRIC ENTEROBACTIN TRANSPORT SYSTEM PERMEASE PROTEIN"/>
    <property type="match status" value="1"/>
</dbReference>
<name>A0A4S8NVS3_9HYPH</name>
<dbReference type="Proteomes" id="UP000308828">
    <property type="component" value="Unassembled WGS sequence"/>
</dbReference>
<dbReference type="PANTHER" id="PTHR30472:SF37">
    <property type="entry name" value="FE(3+) DICITRATE TRANSPORT SYSTEM PERMEASE PROTEIN FECD-RELATED"/>
    <property type="match status" value="1"/>
</dbReference>
<keyword evidence="7 8" id="KW-0472">Membrane</keyword>
<dbReference type="InterPro" id="IPR000522">
    <property type="entry name" value="ABC_transptr_permease_BtuC"/>
</dbReference>
<feature type="transmembrane region" description="Helical" evidence="8">
    <location>
        <begin position="49"/>
        <end position="75"/>
    </location>
</feature>
<evidence type="ECO:0000256" key="5">
    <source>
        <dbReference type="ARBA" id="ARBA00022692"/>
    </source>
</evidence>
<organism evidence="9 10">
    <name type="scientific">Peteryoungia ipomoeae</name>
    <dbReference type="NCBI Taxonomy" id="1210932"/>
    <lineage>
        <taxon>Bacteria</taxon>
        <taxon>Pseudomonadati</taxon>
        <taxon>Pseudomonadota</taxon>
        <taxon>Alphaproteobacteria</taxon>
        <taxon>Hyphomicrobiales</taxon>
        <taxon>Rhizobiaceae</taxon>
        <taxon>Peteryoungia</taxon>
    </lineage>
</organism>
<feature type="transmembrane region" description="Helical" evidence="8">
    <location>
        <begin position="509"/>
        <end position="531"/>
    </location>
</feature>
<feature type="transmembrane region" description="Helical" evidence="8">
    <location>
        <begin position="279"/>
        <end position="300"/>
    </location>
</feature>
<feature type="transmembrane region" description="Helical" evidence="8">
    <location>
        <begin position="558"/>
        <end position="584"/>
    </location>
</feature>
<dbReference type="EMBL" id="STGV01000006">
    <property type="protein sequence ID" value="THV20901.1"/>
    <property type="molecule type" value="Genomic_DNA"/>
</dbReference>
<dbReference type="Pfam" id="PF01032">
    <property type="entry name" value="FecCD"/>
    <property type="match status" value="2"/>
</dbReference>
<dbReference type="InterPro" id="IPR037294">
    <property type="entry name" value="ABC_BtuC-like"/>
</dbReference>
<keyword evidence="10" id="KW-1185">Reference proteome</keyword>
<reference evidence="9 10" key="1">
    <citation type="submission" date="2019-04" db="EMBL/GenBank/DDBJ databases">
        <title>Genome sequence of strain shin9-1.</title>
        <authorList>
            <person name="Gao J."/>
            <person name="Sun J."/>
        </authorList>
    </citation>
    <scope>NUCLEOTIDE SEQUENCE [LARGE SCALE GENOMIC DNA]</scope>
    <source>
        <strain evidence="10">shin9-1</strain>
    </source>
</reference>
<proteinExistence type="inferred from homology"/>
<feature type="transmembrane region" description="Helical" evidence="8">
    <location>
        <begin position="141"/>
        <end position="162"/>
    </location>
</feature>
<dbReference type="OrthoDB" id="9811721at2"/>